<dbReference type="InterPro" id="IPR027417">
    <property type="entry name" value="P-loop_NTPase"/>
</dbReference>
<dbReference type="SUPFAM" id="SSF52540">
    <property type="entry name" value="P-loop containing nucleoside triphosphate hydrolases"/>
    <property type="match status" value="1"/>
</dbReference>
<evidence type="ECO:0000313" key="2">
    <source>
        <dbReference type="Proteomes" id="UP000628840"/>
    </source>
</evidence>
<evidence type="ECO:0000313" key="1">
    <source>
        <dbReference type="EMBL" id="GGL34310.1"/>
    </source>
</evidence>
<dbReference type="AlphaFoldDB" id="A0A830F2J4"/>
<reference evidence="1 2" key="1">
    <citation type="journal article" date="2019" name="Int. J. Syst. Evol. Microbiol.">
        <title>The Global Catalogue of Microorganisms (GCM) 10K type strain sequencing project: providing services to taxonomists for standard genome sequencing and annotation.</title>
        <authorList>
            <consortium name="The Broad Institute Genomics Platform"/>
            <consortium name="The Broad Institute Genome Sequencing Center for Infectious Disease"/>
            <person name="Wu L."/>
            <person name="Ma J."/>
        </authorList>
    </citation>
    <scope>NUCLEOTIDE SEQUENCE [LARGE SCALE GENOMIC DNA]</scope>
    <source>
        <strain evidence="1 2">JCM 19585</strain>
    </source>
</reference>
<dbReference type="Gene3D" id="3.40.50.300">
    <property type="entry name" value="P-loop containing nucleotide triphosphate hydrolases"/>
    <property type="match status" value="2"/>
</dbReference>
<sequence length="1151" mass="128385">MATDTDIPVLAAGARTYIRVRPTDETLTVETMTAQWRRLHQFLADDTHATPPTLEVLLVSEAEGELDYYVGLTTDDADSVEPILRSLFPDTYEFERQTKAATWLEGIHQTHGTPTVVEYLAQGDRPKDWQLGLTDYETFVADEHARVPLAAIVDALTTSATPALYQVLVRPKPDWTHAAEDRVAALEHTQDTALDQVMGALLGTSDDVERIPRADQTRLDRLQTRETQTSFEIAARAAVFGTDSRRVLRDLRTAFGDIGGPNYRVHPRDRHGTAADGALEMIASGVFPTRRLRERLLNRTTSPVLVANQHEIANFTVLDGRALTSAGVRSLDTTPREQTTLTRPSSERLEPYRGDGLAIGRLLDEDGVPEQEALVLPPALQPMHVAWLGKTGSGKSTSLTNAILANHDATDGVDILIDRKGDGMAEAYMRAHYARYGSLENVYYFDCAQTLPAFSFFDIRDELNAGVSHTTAVEDTVDHYIEILTQIMGRERFEQAVRSPDIIRYLTKAAFDPVNGADAFTHRDLLERVRQMHERQSAPAVSDPDLERMLGGVVANRARSFDEIMQGVANRMEKIPLDRRLARVFNHVPGEDDPHLDLADYLDRNAVIIFDTGGLRTEAQRVLTLVILSNLWTALRRRANRTDGELALVNLYIEEAASVAVSDLLQTLLSQARSFGCSITLAMQFPGQLKSEDEGAYEEVLNNVSTIITGNVAVDHLLAERLATDDMPPRDVGTRLRSLRRGHWFVSLPAGFADAEPRPFLVASLPLPPGDPAGRYPLSPARERTLQQQIRAVEYRTLDGIGLRLTSPSVARHDDPADDPIETLTRVDSALPHTRRLPDTLEYDAKTHAIRCQSCDNRYDPDIHGVRRAIECCSSLTEVDRDDIPVCDVNLKLTPAEREISEWSDRQLMFLQVVYNAQQLRYDPLEYDILRDSMIRLQEYVGIDSDELTGLLDADLLRHDTDHPHRLYTVSPAGRDAIGESYREGVDYGHGQGDLEESSEHVLGVEVARQYLEREYATNPDSTVTTVVPYYDLDENRRLDLTGLDAAGDIVVTVEVERINHDVRRAVPDDYDKMAACNPEEAIWVVMTQSAGHDVLHALNDPLEGPVRVEKTYAPTTPPQQFRIDTPGLTAIYPAEWLRATYLDAESDGTS</sequence>
<dbReference type="RefSeq" id="WP_188882763.1">
    <property type="nucleotide sequence ID" value="NZ_BMPF01000002.1"/>
</dbReference>
<organism evidence="1 2">
    <name type="scientific">Halarchaeum grantii</name>
    <dbReference type="NCBI Taxonomy" id="1193105"/>
    <lineage>
        <taxon>Archaea</taxon>
        <taxon>Methanobacteriati</taxon>
        <taxon>Methanobacteriota</taxon>
        <taxon>Stenosarchaea group</taxon>
        <taxon>Halobacteria</taxon>
        <taxon>Halobacteriales</taxon>
        <taxon>Halobacteriaceae</taxon>
    </lineage>
</organism>
<gene>
    <name evidence="1" type="ORF">GCM10009037_17400</name>
</gene>
<keyword evidence="2" id="KW-1185">Reference proteome</keyword>
<proteinExistence type="predicted"/>
<dbReference type="InterPro" id="IPR051162">
    <property type="entry name" value="T4SS_component"/>
</dbReference>
<dbReference type="Proteomes" id="UP000628840">
    <property type="component" value="Unassembled WGS sequence"/>
</dbReference>
<comment type="caution">
    <text evidence="1">The sequence shown here is derived from an EMBL/GenBank/DDBJ whole genome shotgun (WGS) entry which is preliminary data.</text>
</comment>
<dbReference type="EMBL" id="BMPF01000002">
    <property type="protein sequence ID" value="GGL34310.1"/>
    <property type="molecule type" value="Genomic_DNA"/>
</dbReference>
<evidence type="ECO:0008006" key="3">
    <source>
        <dbReference type="Google" id="ProtNLM"/>
    </source>
</evidence>
<dbReference type="CDD" id="cd01127">
    <property type="entry name" value="TrwB_TraG_TraD_VirD4"/>
    <property type="match status" value="1"/>
</dbReference>
<dbReference type="PANTHER" id="PTHR30121:SF6">
    <property type="entry name" value="SLR6007 PROTEIN"/>
    <property type="match status" value="1"/>
</dbReference>
<name>A0A830F2J4_9EURY</name>
<dbReference type="PANTHER" id="PTHR30121">
    <property type="entry name" value="UNCHARACTERIZED PROTEIN YJGR-RELATED"/>
    <property type="match status" value="1"/>
</dbReference>
<accession>A0A830F2J4</accession>
<dbReference type="OrthoDB" id="214394at2157"/>
<protein>
    <recommendedName>
        <fullName evidence="3">ATP-binding protein</fullName>
    </recommendedName>
</protein>